<keyword evidence="1" id="KW-0677">Repeat</keyword>
<comment type="caution">
    <text evidence="5">The sequence shown here is derived from an EMBL/GenBank/DDBJ whole genome shotgun (WGS) entry which is preliminary data.</text>
</comment>
<accession>A0A8J3F124</accession>
<reference evidence="6" key="1">
    <citation type="journal article" date="2019" name="Int. J. Syst. Evol. Microbiol.">
        <title>The Global Catalogue of Microorganisms (GCM) 10K type strain sequencing project: providing services to taxonomists for standard genome sequencing and annotation.</title>
        <authorList>
            <consortium name="The Broad Institute Genomics Platform"/>
            <consortium name="The Broad Institute Genome Sequencing Center for Infectious Disease"/>
            <person name="Wu L."/>
            <person name="Ma J."/>
        </authorList>
    </citation>
    <scope>NUCLEOTIDE SEQUENCE [LARGE SCALE GENOMIC DNA]</scope>
    <source>
        <strain evidence="6">CCM 2767</strain>
    </source>
</reference>
<dbReference type="AlphaFoldDB" id="A0A8J3F124"/>
<evidence type="ECO:0000256" key="3">
    <source>
        <dbReference type="PROSITE-ProRule" id="PRU00339"/>
    </source>
</evidence>
<feature type="repeat" description="TPR" evidence="3">
    <location>
        <begin position="65"/>
        <end position="98"/>
    </location>
</feature>
<organism evidence="5 6">
    <name type="scientific">Oxalicibacterium faecigallinarum</name>
    <dbReference type="NCBI Taxonomy" id="573741"/>
    <lineage>
        <taxon>Bacteria</taxon>
        <taxon>Pseudomonadati</taxon>
        <taxon>Pseudomonadota</taxon>
        <taxon>Betaproteobacteria</taxon>
        <taxon>Burkholderiales</taxon>
        <taxon>Oxalobacteraceae</taxon>
        <taxon>Oxalicibacterium</taxon>
    </lineage>
</organism>
<dbReference type="RefSeq" id="WP_188380565.1">
    <property type="nucleotide sequence ID" value="NZ_BMDI01000001.1"/>
</dbReference>
<name>A0A8J3F124_9BURK</name>
<evidence type="ECO:0000256" key="2">
    <source>
        <dbReference type="ARBA" id="ARBA00022803"/>
    </source>
</evidence>
<protein>
    <recommendedName>
        <fullName evidence="7">Tetratricopeptide repeat protein</fullName>
    </recommendedName>
</protein>
<feature type="signal peptide" evidence="4">
    <location>
        <begin position="1"/>
        <end position="23"/>
    </location>
</feature>
<dbReference type="SMART" id="SM00028">
    <property type="entry name" value="TPR"/>
    <property type="match status" value="1"/>
</dbReference>
<dbReference type="EMBL" id="BMDI01000001">
    <property type="protein sequence ID" value="GGI18515.1"/>
    <property type="molecule type" value="Genomic_DNA"/>
</dbReference>
<evidence type="ECO:0000313" key="6">
    <source>
        <dbReference type="Proteomes" id="UP000642180"/>
    </source>
</evidence>
<feature type="chain" id="PRO_5035257861" description="Tetratricopeptide repeat protein" evidence="4">
    <location>
        <begin position="24"/>
        <end position="162"/>
    </location>
</feature>
<dbReference type="InterPro" id="IPR019734">
    <property type="entry name" value="TPR_rpt"/>
</dbReference>
<evidence type="ECO:0000256" key="4">
    <source>
        <dbReference type="SAM" id="SignalP"/>
    </source>
</evidence>
<sequence>MIASRMVMSGLALLLLVAASGCSTTTPQGDIYDMRRQAQVAYAAEEDQRSEALFLGLARAAPNDPETWFYLGNLYARTNRPVQAIEAYEKSLMLKSVDPRPWHNIGVVRIRQAWAAFIQAEALGDPNDPLRGKLHELISAMEKLPLDGLSRTAKPAAAEASK</sequence>
<dbReference type="Gene3D" id="1.25.40.10">
    <property type="entry name" value="Tetratricopeptide repeat domain"/>
    <property type="match status" value="1"/>
</dbReference>
<keyword evidence="4" id="KW-0732">Signal</keyword>
<keyword evidence="6" id="KW-1185">Reference proteome</keyword>
<dbReference type="PROSITE" id="PS50005">
    <property type="entry name" value="TPR"/>
    <property type="match status" value="1"/>
</dbReference>
<dbReference type="InterPro" id="IPR011990">
    <property type="entry name" value="TPR-like_helical_dom_sf"/>
</dbReference>
<evidence type="ECO:0000256" key="1">
    <source>
        <dbReference type="ARBA" id="ARBA00022737"/>
    </source>
</evidence>
<dbReference type="Pfam" id="PF07719">
    <property type="entry name" value="TPR_2"/>
    <property type="match status" value="1"/>
</dbReference>
<dbReference type="PROSITE" id="PS51257">
    <property type="entry name" value="PROKAR_LIPOPROTEIN"/>
    <property type="match status" value="1"/>
</dbReference>
<proteinExistence type="predicted"/>
<gene>
    <name evidence="5" type="ORF">GCM10008066_14400</name>
</gene>
<evidence type="ECO:0000313" key="5">
    <source>
        <dbReference type="EMBL" id="GGI18515.1"/>
    </source>
</evidence>
<dbReference type="InterPro" id="IPR013105">
    <property type="entry name" value="TPR_2"/>
</dbReference>
<evidence type="ECO:0008006" key="7">
    <source>
        <dbReference type="Google" id="ProtNLM"/>
    </source>
</evidence>
<dbReference type="SUPFAM" id="SSF48452">
    <property type="entry name" value="TPR-like"/>
    <property type="match status" value="1"/>
</dbReference>
<keyword evidence="2 3" id="KW-0802">TPR repeat</keyword>
<dbReference type="Proteomes" id="UP000642180">
    <property type="component" value="Unassembled WGS sequence"/>
</dbReference>